<proteinExistence type="predicted"/>
<organism evidence="2 3">
    <name type="scientific">Mediterraneibacter gnavus</name>
    <name type="common">Ruminococcus gnavus</name>
    <dbReference type="NCBI Taxonomy" id="33038"/>
    <lineage>
        <taxon>Bacteria</taxon>
        <taxon>Bacillati</taxon>
        <taxon>Bacillota</taxon>
        <taxon>Clostridia</taxon>
        <taxon>Lachnospirales</taxon>
        <taxon>Lachnospiraceae</taxon>
        <taxon>Mediterraneibacter</taxon>
    </lineage>
</organism>
<protein>
    <submittedName>
        <fullName evidence="2">Uncharacterized protein</fullName>
    </submittedName>
</protein>
<evidence type="ECO:0000313" key="2">
    <source>
        <dbReference type="EMBL" id="PLT85086.1"/>
    </source>
</evidence>
<evidence type="ECO:0000313" key="3">
    <source>
        <dbReference type="Proteomes" id="UP000234840"/>
    </source>
</evidence>
<gene>
    <name evidence="2" type="ORF">CDL20_10525</name>
</gene>
<keyword evidence="1" id="KW-0472">Membrane</keyword>
<name>A0A2N5PYN4_MEDGN</name>
<feature type="transmembrane region" description="Helical" evidence="1">
    <location>
        <begin position="6"/>
        <end position="22"/>
    </location>
</feature>
<accession>A0A2N5PYN4</accession>
<keyword evidence="1" id="KW-1133">Transmembrane helix</keyword>
<feature type="transmembrane region" description="Helical" evidence="1">
    <location>
        <begin position="42"/>
        <end position="66"/>
    </location>
</feature>
<keyword evidence="1" id="KW-0812">Transmembrane</keyword>
<feature type="transmembrane region" description="Helical" evidence="1">
    <location>
        <begin position="72"/>
        <end position="90"/>
    </location>
</feature>
<reference evidence="2 3" key="1">
    <citation type="journal article" date="2017" name="Genome Med.">
        <title>A novel Ruminococcus gnavus clade enriched in inflammatory bowel disease patients.</title>
        <authorList>
            <person name="Hall A.B."/>
            <person name="Yassour M."/>
            <person name="Sauk J."/>
            <person name="Garner A."/>
            <person name="Jiang X."/>
            <person name="Arthur T."/>
            <person name="Lagoudas G.K."/>
            <person name="Vatanen T."/>
            <person name="Fornelos N."/>
            <person name="Wilson R."/>
            <person name="Bertha M."/>
            <person name="Cohen M."/>
            <person name="Garber J."/>
            <person name="Khalili H."/>
            <person name="Gevers D."/>
            <person name="Ananthakrishnan A.N."/>
            <person name="Kugathasan S."/>
            <person name="Lander E.S."/>
            <person name="Blainey P."/>
            <person name="Vlamakis H."/>
            <person name="Xavier R.J."/>
            <person name="Huttenhower C."/>
        </authorList>
    </citation>
    <scope>NUCLEOTIDE SEQUENCE [LARGE SCALE GENOMIC DNA]</scope>
    <source>
        <strain evidence="2 3">RJX1128</strain>
    </source>
</reference>
<comment type="caution">
    <text evidence="2">The sequence shown here is derived from an EMBL/GenBank/DDBJ whole genome shotgun (WGS) entry which is preliminary data.</text>
</comment>
<dbReference type="AlphaFoldDB" id="A0A2N5PYN4"/>
<dbReference type="EMBL" id="NIHW01000026">
    <property type="protein sequence ID" value="PLT85086.1"/>
    <property type="molecule type" value="Genomic_DNA"/>
</dbReference>
<dbReference type="Proteomes" id="UP000234840">
    <property type="component" value="Unassembled WGS sequence"/>
</dbReference>
<sequence length="94" mass="11216">MYALIGLTWIVFGIFVSIKWFNKAEKKMIRYGSAMRRLIFSIWDWILYFIVSMILLLTPFAVVLSILFQWGWLIQIIAVIVLIIVIYQMIARRK</sequence>
<evidence type="ECO:0000256" key="1">
    <source>
        <dbReference type="SAM" id="Phobius"/>
    </source>
</evidence>